<gene>
    <name evidence="1" type="primary">WBGene00283624</name>
</gene>
<dbReference type="EnsemblMetazoa" id="PPA45255.1">
    <property type="protein sequence ID" value="PPA45255.1"/>
    <property type="gene ID" value="WBGene00283624"/>
</dbReference>
<dbReference type="Proteomes" id="UP000005239">
    <property type="component" value="Unassembled WGS sequence"/>
</dbReference>
<organism evidence="1 2">
    <name type="scientific">Pristionchus pacificus</name>
    <name type="common">Parasitic nematode worm</name>
    <dbReference type="NCBI Taxonomy" id="54126"/>
    <lineage>
        <taxon>Eukaryota</taxon>
        <taxon>Metazoa</taxon>
        <taxon>Ecdysozoa</taxon>
        <taxon>Nematoda</taxon>
        <taxon>Chromadorea</taxon>
        <taxon>Rhabditida</taxon>
        <taxon>Rhabditina</taxon>
        <taxon>Diplogasteromorpha</taxon>
        <taxon>Diplogasteroidea</taxon>
        <taxon>Neodiplogasteridae</taxon>
        <taxon>Pristionchus</taxon>
    </lineage>
</organism>
<reference evidence="1" key="2">
    <citation type="submission" date="2022-06" db="UniProtKB">
        <authorList>
            <consortium name="EnsemblMetazoa"/>
        </authorList>
    </citation>
    <scope>IDENTIFICATION</scope>
    <source>
        <strain evidence="1">PS312</strain>
    </source>
</reference>
<accession>A0A2A6CEN2</accession>
<name>A0A2A6CEN2_PRIPA</name>
<accession>A0A8R1V311</accession>
<evidence type="ECO:0000313" key="2">
    <source>
        <dbReference type="Proteomes" id="UP000005239"/>
    </source>
</evidence>
<evidence type="ECO:0000313" key="1">
    <source>
        <dbReference type="EnsemblMetazoa" id="PPA45255.1"/>
    </source>
</evidence>
<reference evidence="2" key="1">
    <citation type="journal article" date="2008" name="Nat. Genet.">
        <title>The Pristionchus pacificus genome provides a unique perspective on nematode lifestyle and parasitism.</title>
        <authorList>
            <person name="Dieterich C."/>
            <person name="Clifton S.W."/>
            <person name="Schuster L.N."/>
            <person name="Chinwalla A."/>
            <person name="Delehaunty K."/>
            <person name="Dinkelacker I."/>
            <person name="Fulton L."/>
            <person name="Fulton R."/>
            <person name="Godfrey J."/>
            <person name="Minx P."/>
            <person name="Mitreva M."/>
            <person name="Roeseler W."/>
            <person name="Tian H."/>
            <person name="Witte H."/>
            <person name="Yang S.P."/>
            <person name="Wilson R.K."/>
            <person name="Sommer R.J."/>
        </authorList>
    </citation>
    <scope>NUCLEOTIDE SEQUENCE [LARGE SCALE GENOMIC DNA]</scope>
    <source>
        <strain evidence="2">PS312</strain>
    </source>
</reference>
<dbReference type="AlphaFoldDB" id="A0A2A6CEN2"/>
<protein>
    <submittedName>
        <fullName evidence="1">Uncharacterized protein</fullName>
    </submittedName>
</protein>
<keyword evidence="2" id="KW-1185">Reference proteome</keyword>
<sequence length="82" mass="9582">MRTRNGLEVPIARNEAYMNRTHQDPVQGYVRDCSRLGESNGMNWVKELKHMAPEGRRRRSPVMSDERAVVEQSQRLSRKSKL</sequence>
<proteinExistence type="predicted"/>